<evidence type="ECO:0000313" key="2">
    <source>
        <dbReference type="EMBL" id="MBW9095457.1"/>
    </source>
</evidence>
<feature type="transmembrane region" description="Helical" evidence="1">
    <location>
        <begin position="45"/>
        <end position="70"/>
    </location>
</feature>
<name>A0ABS7HTE0_9MICO</name>
<keyword evidence="3" id="KW-1185">Reference proteome</keyword>
<gene>
    <name evidence="2" type="ORF">JNB62_17380</name>
</gene>
<accession>A0ABS7HTE0</accession>
<feature type="transmembrane region" description="Helical" evidence="1">
    <location>
        <begin position="91"/>
        <end position="113"/>
    </location>
</feature>
<dbReference type="EMBL" id="JAEUAW010000019">
    <property type="protein sequence ID" value="MBW9095457.1"/>
    <property type="molecule type" value="Genomic_DNA"/>
</dbReference>
<evidence type="ECO:0000313" key="3">
    <source>
        <dbReference type="Proteomes" id="UP001196843"/>
    </source>
</evidence>
<keyword evidence="1" id="KW-0812">Transmembrane</keyword>
<reference evidence="2 3" key="1">
    <citation type="journal article" date="2021" name="MBio">
        <title>Poor Competitiveness of Bradyrhizobium in Pigeon Pea Root Colonization in Indian Soils.</title>
        <authorList>
            <person name="Chalasani D."/>
            <person name="Basu A."/>
            <person name="Pullabhotla S.V.S.R.N."/>
            <person name="Jorrin B."/>
            <person name="Neal A.L."/>
            <person name="Poole P.S."/>
            <person name="Podile A.R."/>
            <person name="Tkacz A."/>
        </authorList>
    </citation>
    <scope>NUCLEOTIDE SEQUENCE [LARGE SCALE GENOMIC DNA]</scope>
    <source>
        <strain evidence="2 3">HU14</strain>
    </source>
</reference>
<feature type="transmembrane region" description="Helical" evidence="1">
    <location>
        <begin position="160"/>
        <end position="177"/>
    </location>
</feature>
<keyword evidence="1" id="KW-0472">Membrane</keyword>
<comment type="caution">
    <text evidence="2">The sequence shown here is derived from an EMBL/GenBank/DDBJ whole genome shotgun (WGS) entry which is preliminary data.</text>
</comment>
<sequence>MTELLHAWAIAPAALGACCLAADRGRARWPDAVATLLMLAAMVDSVLTRVVAPVYWAAAMLVTAMAVAAASSPRRRRVPPAGLRNGMVVHTALGLVAMAALQLGMAHGAPAAAVPSPAAAHAHGGSGTPLLEAALIAGAIAYAVLSAGLLTRSHRALDRVQLACMAVSVLLMGVAALA</sequence>
<proteinExistence type="predicted"/>
<organism evidence="2 3">
    <name type="scientific">Microbacterium jejuense</name>
    <dbReference type="NCBI Taxonomy" id="1263637"/>
    <lineage>
        <taxon>Bacteria</taxon>
        <taxon>Bacillati</taxon>
        <taxon>Actinomycetota</taxon>
        <taxon>Actinomycetes</taxon>
        <taxon>Micrococcales</taxon>
        <taxon>Microbacteriaceae</taxon>
        <taxon>Microbacterium</taxon>
    </lineage>
</organism>
<feature type="transmembrane region" description="Helical" evidence="1">
    <location>
        <begin position="133"/>
        <end position="151"/>
    </location>
</feature>
<dbReference type="RefSeq" id="WP_220302160.1">
    <property type="nucleotide sequence ID" value="NZ_JAEUAW010000019.1"/>
</dbReference>
<protein>
    <recommendedName>
        <fullName evidence="4">DUF5134 domain-containing protein</fullName>
    </recommendedName>
</protein>
<evidence type="ECO:0000256" key="1">
    <source>
        <dbReference type="SAM" id="Phobius"/>
    </source>
</evidence>
<keyword evidence="1" id="KW-1133">Transmembrane helix</keyword>
<dbReference type="Proteomes" id="UP001196843">
    <property type="component" value="Unassembled WGS sequence"/>
</dbReference>
<evidence type="ECO:0008006" key="4">
    <source>
        <dbReference type="Google" id="ProtNLM"/>
    </source>
</evidence>